<protein>
    <submittedName>
        <fullName evidence="1">Uncharacterized protein</fullName>
    </submittedName>
</protein>
<dbReference type="Proteomes" id="UP000605259">
    <property type="component" value="Unassembled WGS sequence"/>
</dbReference>
<reference evidence="1" key="2">
    <citation type="submission" date="2020-09" db="EMBL/GenBank/DDBJ databases">
        <authorList>
            <person name="Sun Q."/>
            <person name="Zhou Y."/>
        </authorList>
    </citation>
    <scope>NUCLEOTIDE SEQUENCE</scope>
    <source>
        <strain evidence="1">CGMCC 1.12698</strain>
    </source>
</reference>
<name>A0A917ER40_9BACI</name>
<dbReference type="AlphaFoldDB" id="A0A917ER40"/>
<proteinExistence type="predicted"/>
<comment type="caution">
    <text evidence="1">The sequence shown here is derived from an EMBL/GenBank/DDBJ whole genome shotgun (WGS) entry which is preliminary data.</text>
</comment>
<dbReference type="EMBL" id="BMFK01000001">
    <property type="protein sequence ID" value="GGE69145.1"/>
    <property type="molecule type" value="Genomic_DNA"/>
</dbReference>
<reference evidence="1" key="1">
    <citation type="journal article" date="2014" name="Int. J. Syst. Evol. Microbiol.">
        <title>Complete genome sequence of Corynebacterium casei LMG S-19264T (=DSM 44701T), isolated from a smear-ripened cheese.</title>
        <authorList>
            <consortium name="US DOE Joint Genome Institute (JGI-PGF)"/>
            <person name="Walter F."/>
            <person name="Albersmeier A."/>
            <person name="Kalinowski J."/>
            <person name="Ruckert C."/>
        </authorList>
    </citation>
    <scope>NUCLEOTIDE SEQUENCE</scope>
    <source>
        <strain evidence="1">CGMCC 1.12698</strain>
    </source>
</reference>
<accession>A0A917ER40</accession>
<sequence length="131" mass="14836">MIKSLVLGGTIATSSLFGITPVELPEMKYTAEVSSQQKAQSPHITKHYVLPTNSSSEKEPFYVHKGQKITIKKSGDTSVYFTLHNKNGEFIGQYSSAITYYPKEDGNVYVQFHVPFLYEDQVRFTVDYTIK</sequence>
<evidence type="ECO:0000313" key="1">
    <source>
        <dbReference type="EMBL" id="GGE69145.1"/>
    </source>
</evidence>
<keyword evidence="2" id="KW-1185">Reference proteome</keyword>
<gene>
    <name evidence="1" type="ORF">GCM10007140_19010</name>
</gene>
<organism evidence="1 2">
    <name type="scientific">Priestia taiwanensis</name>
    <dbReference type="NCBI Taxonomy" id="1347902"/>
    <lineage>
        <taxon>Bacteria</taxon>
        <taxon>Bacillati</taxon>
        <taxon>Bacillota</taxon>
        <taxon>Bacilli</taxon>
        <taxon>Bacillales</taxon>
        <taxon>Bacillaceae</taxon>
        <taxon>Priestia</taxon>
    </lineage>
</organism>
<dbReference type="RefSeq" id="WP_188388125.1">
    <property type="nucleotide sequence ID" value="NZ_BMFK01000001.1"/>
</dbReference>
<evidence type="ECO:0000313" key="2">
    <source>
        <dbReference type="Proteomes" id="UP000605259"/>
    </source>
</evidence>